<feature type="domain" description="Exuperantia RNAse H-like" evidence="3">
    <location>
        <begin position="34"/>
        <end position="191"/>
    </location>
</feature>
<evidence type="ECO:0000259" key="2">
    <source>
        <dbReference type="Pfam" id="PF18609"/>
    </source>
</evidence>
<dbReference type="Pfam" id="PF22123">
    <property type="entry name" value="Exu_RNase_H_like"/>
    <property type="match status" value="1"/>
</dbReference>
<dbReference type="AlphaFoldDB" id="A0A8J9Y129"/>
<feature type="region of interest" description="Disordered" evidence="1">
    <location>
        <begin position="344"/>
        <end position="411"/>
    </location>
</feature>
<dbReference type="EMBL" id="OV170230">
    <property type="protein sequence ID" value="CAH0714984.1"/>
    <property type="molecule type" value="Genomic_DNA"/>
</dbReference>
<accession>A0A8J9Y129</accession>
<dbReference type="Gene3D" id="3.30.420.10">
    <property type="entry name" value="Ribonuclease H-like superfamily/Ribonuclease H"/>
    <property type="match status" value="1"/>
</dbReference>
<dbReference type="InterPro" id="IPR037998">
    <property type="entry name" value="Exu"/>
</dbReference>
<dbReference type="PANTHER" id="PTHR12384:SF2">
    <property type="entry name" value="MATERNAL PROTEIN EXUPERANTIA"/>
    <property type="match status" value="1"/>
</dbReference>
<feature type="compositionally biased region" description="Polar residues" evidence="1">
    <location>
        <begin position="381"/>
        <end position="411"/>
    </location>
</feature>
<gene>
    <name evidence="4" type="ORF">BINO364_LOCUS1978</name>
</gene>
<dbReference type="InterPro" id="IPR040941">
    <property type="entry name" value="SAM_Exu"/>
</dbReference>
<protein>
    <recommendedName>
        <fullName evidence="6">Maternal protein exuperantia</fullName>
    </recommendedName>
</protein>
<dbReference type="GO" id="GO:0003723">
    <property type="term" value="F:RNA binding"/>
    <property type="evidence" value="ECO:0007669"/>
    <property type="project" value="InterPro"/>
</dbReference>
<dbReference type="GO" id="GO:0042803">
    <property type="term" value="F:protein homodimerization activity"/>
    <property type="evidence" value="ECO:0007669"/>
    <property type="project" value="InterPro"/>
</dbReference>
<dbReference type="OrthoDB" id="8251179at2759"/>
<evidence type="ECO:0000313" key="4">
    <source>
        <dbReference type="EMBL" id="CAH0714984.1"/>
    </source>
</evidence>
<dbReference type="GO" id="GO:0045450">
    <property type="term" value="P:bicoid mRNA localization"/>
    <property type="evidence" value="ECO:0007669"/>
    <property type="project" value="InterPro"/>
</dbReference>
<dbReference type="Proteomes" id="UP000838878">
    <property type="component" value="Chromosome 10"/>
</dbReference>
<dbReference type="InterPro" id="IPR012337">
    <property type="entry name" value="RNaseH-like_sf"/>
</dbReference>
<evidence type="ECO:0000313" key="5">
    <source>
        <dbReference type="Proteomes" id="UP000838878"/>
    </source>
</evidence>
<dbReference type="SUPFAM" id="SSF53098">
    <property type="entry name" value="Ribonuclease H-like"/>
    <property type="match status" value="1"/>
</dbReference>
<keyword evidence="5" id="KW-1185">Reference proteome</keyword>
<evidence type="ECO:0000256" key="1">
    <source>
        <dbReference type="SAM" id="MobiDB-lite"/>
    </source>
</evidence>
<organism evidence="4 5">
    <name type="scientific">Brenthis ino</name>
    <name type="common">lesser marbled fritillary</name>
    <dbReference type="NCBI Taxonomy" id="405034"/>
    <lineage>
        <taxon>Eukaryota</taxon>
        <taxon>Metazoa</taxon>
        <taxon>Ecdysozoa</taxon>
        <taxon>Arthropoda</taxon>
        <taxon>Hexapoda</taxon>
        <taxon>Insecta</taxon>
        <taxon>Pterygota</taxon>
        <taxon>Neoptera</taxon>
        <taxon>Endopterygota</taxon>
        <taxon>Lepidoptera</taxon>
        <taxon>Glossata</taxon>
        <taxon>Ditrysia</taxon>
        <taxon>Papilionoidea</taxon>
        <taxon>Nymphalidae</taxon>
        <taxon>Heliconiinae</taxon>
        <taxon>Argynnini</taxon>
        <taxon>Brenthis</taxon>
    </lineage>
</organism>
<evidence type="ECO:0000259" key="3">
    <source>
        <dbReference type="Pfam" id="PF22123"/>
    </source>
</evidence>
<dbReference type="Pfam" id="PF18609">
    <property type="entry name" value="SAM_Exu"/>
    <property type="match status" value="1"/>
</dbReference>
<dbReference type="InterPro" id="IPR054362">
    <property type="entry name" value="Exu_RNase_H-like"/>
</dbReference>
<proteinExistence type="predicted"/>
<dbReference type="PANTHER" id="PTHR12384">
    <property type="entry name" value="MATERNAL PROTEIN EXUPERANTIA"/>
    <property type="match status" value="1"/>
</dbReference>
<evidence type="ECO:0008006" key="6">
    <source>
        <dbReference type="Google" id="ProtNLM"/>
    </source>
</evidence>
<feature type="compositionally biased region" description="Low complexity" evidence="1">
    <location>
        <begin position="363"/>
        <end position="380"/>
    </location>
</feature>
<feature type="non-terminal residue" evidence="4">
    <location>
        <position position="411"/>
    </location>
</feature>
<sequence length="411" mass="45516">MVTEAKVNGSGAEAPSELLPALAEKPVGLPPGKYALVGWDMDTTGRRLIDEICQIAAFTPKQTYSQYIMPYGDLNPGARRRHNVRVVTVGRYRMLKDTNTHKILKTKSEISALSDFLDWLEKEKGDGSVILVYHEPRRLSPTMLLEALTRYKLLDRFKTIVAGFTDSYALAADKCKSTVKSVSLRVLARVLLDADTLSVDSALDRATAAYRIVEHLAQGEQQEVGAGGEGTTASKDMVETARAWARPVHTELEALANFKKLLERQNTFRPVFAPLLRLARPERKRVTQLRRLLADAGLLYDQLRDAWQENKLTGLEKQLEALSLSVSAKEEDIKELIEIFDCHFDPEKEPKGPKPRPTNKNRATSSAGETGEAEGSTSESQKTSTQNSPNKTNNDIIAEPSQNSTPEVAAN</sequence>
<name>A0A8J9Y129_9NEOP</name>
<reference evidence="4" key="1">
    <citation type="submission" date="2021-12" db="EMBL/GenBank/DDBJ databases">
        <authorList>
            <person name="Martin H S."/>
        </authorList>
    </citation>
    <scope>NUCLEOTIDE SEQUENCE</scope>
</reference>
<feature type="domain" description="Exuperantia SAM-like" evidence="2">
    <location>
        <begin position="269"/>
        <end position="343"/>
    </location>
</feature>
<dbReference type="InterPro" id="IPR036397">
    <property type="entry name" value="RNaseH_sf"/>
</dbReference>